<geneLocation type="plasmid" evidence="2">
    <name>unnamed2</name>
</geneLocation>
<proteinExistence type="predicted"/>
<dbReference type="AlphaFoldDB" id="A0A0F6Y0Y6"/>
<name>A0A0F6Y0Y6_BRELA</name>
<sequence>MIKELSAIYKPFIIVISTQILVFYVVNSFFRTHVRFISLFCCLEAGVVYPYFTGLIGKQFVGENGKEVASRARPTEL</sequence>
<accession>A0A0F6Y0Y6</accession>
<organism evidence="2">
    <name type="scientific">Brevibacillus laterosporus</name>
    <name type="common">Bacillus laterosporus</name>
    <dbReference type="NCBI Taxonomy" id="1465"/>
    <lineage>
        <taxon>Bacteria</taxon>
        <taxon>Bacillati</taxon>
        <taxon>Bacillota</taxon>
        <taxon>Bacilli</taxon>
        <taxon>Bacillales</taxon>
        <taxon>Paenibacillaceae</taxon>
        <taxon>Brevibacillus</taxon>
    </lineage>
</organism>
<protein>
    <submittedName>
        <fullName evidence="2">Uncharacterized protein</fullName>
    </submittedName>
</protein>
<reference evidence="2" key="1">
    <citation type="submission" date="2015-03" db="EMBL/GenBank/DDBJ databases">
        <title>MIGS Cultured Bacterial/Archaeal sample from Brevibacillus laterosporus.</title>
        <authorList>
            <person name="Zeng D."/>
            <person name="Zhu L."/>
            <person name="Dong G."/>
            <person name="Ye W."/>
            <person name="Ren D."/>
            <person name="Wu L."/>
            <person name="Xu J."/>
            <person name="Li G."/>
            <person name="Guo L."/>
        </authorList>
    </citation>
    <scope>NUCLEOTIDE SEQUENCE</scope>
    <source>
        <strain evidence="2">B9</strain>
        <plasmid evidence="2">unnamed2</plasmid>
    </source>
</reference>
<keyword evidence="2" id="KW-0614">Plasmid</keyword>
<keyword evidence="1" id="KW-0472">Membrane</keyword>
<feature type="transmembrane region" description="Helical" evidence="1">
    <location>
        <begin position="12"/>
        <end position="30"/>
    </location>
</feature>
<gene>
    <name evidence="2" type="ORF">EX87_22745</name>
</gene>
<feature type="transmembrane region" description="Helical" evidence="1">
    <location>
        <begin position="36"/>
        <end position="56"/>
    </location>
</feature>
<evidence type="ECO:0000256" key="1">
    <source>
        <dbReference type="SAM" id="Phobius"/>
    </source>
</evidence>
<evidence type="ECO:0000313" key="2">
    <source>
        <dbReference type="EMBL" id="AKF96341.1"/>
    </source>
</evidence>
<keyword evidence="1" id="KW-0812">Transmembrane</keyword>
<dbReference type="EMBL" id="CP011076">
    <property type="protein sequence ID" value="AKF96341.1"/>
    <property type="molecule type" value="Genomic_DNA"/>
</dbReference>
<keyword evidence="1" id="KW-1133">Transmembrane helix</keyword>